<sequence>MQQSYRKLVATLVHIIYKVEKPWRELKTELEQYLSEEQEETEWKQLNTLTCLSSLIRDGLLDTLEHRLNVIFLLFSQVKVETKLTAPMLVLLELLETRPPEEQLILVWLLKNKEKRADLCSKSAKEIVELLKRETKAINEEHFQNDKSQLLELFKNWKAQQKPTELATISGIVPDPVTNLTGSPQPSSNDNEESFLENLEDVFIHDFDPVFVRPAPPLLPLGNDELLLIDPETIHEVVWDKTLCEKLPEVEVLKDLINKASKGPLQPEQQQTLISLIENPRVLHRCGLTPAKLPDLVENNPVVAIEILLKFVSSNKISEYFSALVNMDMSLHSMEVVNRLTTAVELPPEFIQMYISNCIHSCENIRDKYTQNRLVRLVCVFLQSLIKNKIVNVQDLFIEVQAFCIEFSRIREAASLFRLLKNLE</sequence>
<dbReference type="PANTHER" id="PTHR15975">
    <property type="entry name" value="CCR4-NOT TRANSCRIPTION COMPLEX SUBUNIT 11"/>
    <property type="match status" value="1"/>
</dbReference>
<evidence type="ECO:0000256" key="1">
    <source>
        <dbReference type="ARBA" id="ARBA00004123"/>
    </source>
</evidence>
<name>A0AAV9IL03_9RHOD</name>
<evidence type="ECO:0000256" key="8">
    <source>
        <dbReference type="ARBA" id="ARBA00023163"/>
    </source>
</evidence>
<organism evidence="10 11">
    <name type="scientific">Galdieria yellowstonensis</name>
    <dbReference type="NCBI Taxonomy" id="3028027"/>
    <lineage>
        <taxon>Eukaryota</taxon>
        <taxon>Rhodophyta</taxon>
        <taxon>Bangiophyceae</taxon>
        <taxon>Galdieriales</taxon>
        <taxon>Galdieriaceae</taxon>
        <taxon>Galdieria</taxon>
    </lineage>
</organism>
<dbReference type="EMBL" id="JANCYU010000058">
    <property type="protein sequence ID" value="KAK4527979.1"/>
    <property type="molecule type" value="Genomic_DNA"/>
</dbReference>
<accession>A0AAV9IL03</accession>
<evidence type="ECO:0000313" key="10">
    <source>
        <dbReference type="EMBL" id="KAK4527979.1"/>
    </source>
</evidence>
<proteinExistence type="inferred from homology"/>
<keyword evidence="11" id="KW-1185">Reference proteome</keyword>
<protein>
    <recommendedName>
        <fullName evidence="4">CCR4-NOT transcription complex subunit 11</fullName>
    </recommendedName>
</protein>
<evidence type="ECO:0000256" key="4">
    <source>
        <dbReference type="ARBA" id="ARBA00014872"/>
    </source>
</evidence>
<comment type="similarity">
    <text evidence="3">Belongs to the CNOT11 family.</text>
</comment>
<evidence type="ECO:0000256" key="3">
    <source>
        <dbReference type="ARBA" id="ARBA00008030"/>
    </source>
</evidence>
<dbReference type="GO" id="GO:0005634">
    <property type="term" value="C:nucleus"/>
    <property type="evidence" value="ECO:0007669"/>
    <property type="project" value="UniProtKB-SubCell"/>
</dbReference>
<dbReference type="Pfam" id="PF10155">
    <property type="entry name" value="CNOT11"/>
    <property type="match status" value="1"/>
</dbReference>
<dbReference type="GO" id="GO:0031047">
    <property type="term" value="P:regulatory ncRNA-mediated gene silencing"/>
    <property type="evidence" value="ECO:0007669"/>
    <property type="project" value="UniProtKB-KW"/>
</dbReference>
<dbReference type="InterPro" id="IPR019312">
    <property type="entry name" value="CNOT11"/>
</dbReference>
<dbReference type="GO" id="GO:0005737">
    <property type="term" value="C:cytoplasm"/>
    <property type="evidence" value="ECO:0007669"/>
    <property type="project" value="UniProtKB-SubCell"/>
</dbReference>
<dbReference type="AlphaFoldDB" id="A0AAV9IL03"/>
<evidence type="ECO:0000256" key="9">
    <source>
        <dbReference type="ARBA" id="ARBA00023242"/>
    </source>
</evidence>
<comment type="caution">
    <text evidence="10">The sequence shown here is derived from an EMBL/GenBank/DDBJ whole genome shotgun (WGS) entry which is preliminary data.</text>
</comment>
<evidence type="ECO:0000256" key="5">
    <source>
        <dbReference type="ARBA" id="ARBA00022490"/>
    </source>
</evidence>
<gene>
    <name evidence="10" type="ORF">GAYE_SCF47G5913</name>
</gene>
<evidence type="ECO:0000256" key="2">
    <source>
        <dbReference type="ARBA" id="ARBA00004496"/>
    </source>
</evidence>
<dbReference type="Proteomes" id="UP001300502">
    <property type="component" value="Unassembled WGS sequence"/>
</dbReference>
<dbReference type="PANTHER" id="PTHR15975:SF0">
    <property type="entry name" value="CCR4-NOT TRANSCRIPTION COMPLEX SUBUNIT 11"/>
    <property type="match status" value="1"/>
</dbReference>
<evidence type="ECO:0000313" key="11">
    <source>
        <dbReference type="Proteomes" id="UP001300502"/>
    </source>
</evidence>
<keyword evidence="8" id="KW-0804">Transcription</keyword>
<keyword evidence="5" id="KW-0963">Cytoplasm</keyword>
<keyword evidence="6" id="KW-0805">Transcription regulation</keyword>
<keyword evidence="9" id="KW-0539">Nucleus</keyword>
<dbReference type="GO" id="GO:0030014">
    <property type="term" value="C:CCR4-NOT complex"/>
    <property type="evidence" value="ECO:0007669"/>
    <property type="project" value="InterPro"/>
</dbReference>
<evidence type="ECO:0000256" key="7">
    <source>
        <dbReference type="ARBA" id="ARBA00023158"/>
    </source>
</evidence>
<evidence type="ECO:0000256" key="6">
    <source>
        <dbReference type="ARBA" id="ARBA00023015"/>
    </source>
</evidence>
<comment type="subcellular location">
    <subcellularLocation>
        <location evidence="2">Cytoplasm</location>
    </subcellularLocation>
    <subcellularLocation>
        <location evidence="1">Nucleus</location>
    </subcellularLocation>
</comment>
<reference evidence="10 11" key="1">
    <citation type="submission" date="2022-07" db="EMBL/GenBank/DDBJ databases">
        <title>Genome-wide signatures of adaptation to extreme environments.</title>
        <authorList>
            <person name="Cho C.H."/>
            <person name="Yoon H.S."/>
        </authorList>
    </citation>
    <scope>NUCLEOTIDE SEQUENCE [LARGE SCALE GENOMIC DNA]</scope>
    <source>
        <strain evidence="10 11">108.79 E11</strain>
    </source>
</reference>
<keyword evidence="7" id="KW-0943">RNA-mediated gene silencing</keyword>